<keyword evidence="2" id="KW-1185">Reference proteome</keyword>
<accession>A0A4U5NCT9</accession>
<dbReference type="AlphaFoldDB" id="A0A4U5NCT9"/>
<dbReference type="Proteomes" id="UP000298663">
    <property type="component" value="Unassembled WGS sequence"/>
</dbReference>
<name>A0A4U5NCT9_STECR</name>
<protein>
    <submittedName>
        <fullName evidence="1">Uncharacterized protein</fullName>
    </submittedName>
</protein>
<reference evidence="1 2" key="2">
    <citation type="journal article" date="2019" name="G3 (Bethesda)">
        <title>Hybrid Assembly of the Genome of the Entomopathogenic Nematode Steinernema carpocapsae Identifies the X-Chromosome.</title>
        <authorList>
            <person name="Serra L."/>
            <person name="Macchietto M."/>
            <person name="Macias-Munoz A."/>
            <person name="McGill C.J."/>
            <person name="Rodriguez I.M."/>
            <person name="Rodriguez B."/>
            <person name="Murad R."/>
            <person name="Mortazavi A."/>
        </authorList>
    </citation>
    <scope>NUCLEOTIDE SEQUENCE [LARGE SCALE GENOMIC DNA]</scope>
    <source>
        <strain evidence="1 2">ALL</strain>
    </source>
</reference>
<evidence type="ECO:0000313" key="2">
    <source>
        <dbReference type="Proteomes" id="UP000298663"/>
    </source>
</evidence>
<organism evidence="1 2">
    <name type="scientific">Steinernema carpocapsae</name>
    <name type="common">Entomopathogenic nematode</name>
    <dbReference type="NCBI Taxonomy" id="34508"/>
    <lineage>
        <taxon>Eukaryota</taxon>
        <taxon>Metazoa</taxon>
        <taxon>Ecdysozoa</taxon>
        <taxon>Nematoda</taxon>
        <taxon>Chromadorea</taxon>
        <taxon>Rhabditida</taxon>
        <taxon>Tylenchina</taxon>
        <taxon>Panagrolaimomorpha</taxon>
        <taxon>Strongyloidoidea</taxon>
        <taxon>Steinernematidae</taxon>
        <taxon>Steinernema</taxon>
    </lineage>
</organism>
<sequence>MLRPLNVFERLVTYGVFGMAAENTFTGVWELVENGYTGTAHSSSSSKIGANSSSSCYGLQLYNCYCYRYCLLQIIQS</sequence>
<comment type="caution">
    <text evidence="1">The sequence shown here is derived from an EMBL/GenBank/DDBJ whole genome shotgun (WGS) entry which is preliminary data.</text>
</comment>
<gene>
    <name evidence="1" type="ORF">L596_014472</name>
</gene>
<reference evidence="1 2" key="1">
    <citation type="journal article" date="2015" name="Genome Biol.">
        <title>Comparative genomics of Steinernema reveals deeply conserved gene regulatory networks.</title>
        <authorList>
            <person name="Dillman A.R."/>
            <person name="Macchietto M."/>
            <person name="Porter C.F."/>
            <person name="Rogers A."/>
            <person name="Williams B."/>
            <person name="Antoshechkin I."/>
            <person name="Lee M.M."/>
            <person name="Goodwin Z."/>
            <person name="Lu X."/>
            <person name="Lewis E.E."/>
            <person name="Goodrich-Blair H."/>
            <person name="Stock S.P."/>
            <person name="Adams B.J."/>
            <person name="Sternberg P.W."/>
            <person name="Mortazavi A."/>
        </authorList>
    </citation>
    <scope>NUCLEOTIDE SEQUENCE [LARGE SCALE GENOMIC DNA]</scope>
    <source>
        <strain evidence="1 2">ALL</strain>
    </source>
</reference>
<proteinExistence type="predicted"/>
<dbReference type="EMBL" id="AZBU02000004">
    <property type="protein sequence ID" value="TKR80392.1"/>
    <property type="molecule type" value="Genomic_DNA"/>
</dbReference>
<evidence type="ECO:0000313" key="1">
    <source>
        <dbReference type="EMBL" id="TKR80392.1"/>
    </source>
</evidence>